<dbReference type="SUPFAM" id="SSF46785">
    <property type="entry name" value="Winged helix' DNA-binding domain"/>
    <property type="match status" value="1"/>
</dbReference>
<dbReference type="GO" id="GO:0003700">
    <property type="term" value="F:DNA-binding transcription factor activity"/>
    <property type="evidence" value="ECO:0007669"/>
    <property type="project" value="TreeGrafter"/>
</dbReference>
<dbReference type="Proteomes" id="UP000823982">
    <property type="component" value="Unassembled WGS sequence"/>
</dbReference>
<dbReference type="InterPro" id="IPR000595">
    <property type="entry name" value="cNMP-bd_dom"/>
</dbReference>
<dbReference type="EMBL" id="DVIR01000002">
    <property type="protein sequence ID" value="HIS23803.1"/>
    <property type="molecule type" value="Genomic_DNA"/>
</dbReference>
<dbReference type="AlphaFoldDB" id="A0A9D1JH19"/>
<dbReference type="InterPro" id="IPR036390">
    <property type="entry name" value="WH_DNA-bd_sf"/>
</dbReference>
<keyword evidence="3" id="KW-0804">Transcription</keyword>
<evidence type="ECO:0000256" key="3">
    <source>
        <dbReference type="ARBA" id="ARBA00023163"/>
    </source>
</evidence>
<dbReference type="Gene3D" id="2.60.120.10">
    <property type="entry name" value="Jelly Rolls"/>
    <property type="match status" value="1"/>
</dbReference>
<keyword evidence="2" id="KW-0238">DNA-binding</keyword>
<dbReference type="CDD" id="cd00038">
    <property type="entry name" value="CAP_ED"/>
    <property type="match status" value="1"/>
</dbReference>
<dbReference type="PROSITE" id="PS50042">
    <property type="entry name" value="CNMP_BINDING_3"/>
    <property type="match status" value="1"/>
</dbReference>
<comment type="caution">
    <text evidence="5">The sequence shown here is derived from an EMBL/GenBank/DDBJ whole genome shotgun (WGS) entry which is preliminary data.</text>
</comment>
<sequence length="228" mass="24869">MKNERELIRHAFEKSALFCGASSDVLMLGDWFVREFKRSLEIFEEQNGVECVGVIIKGCAQVIPGDQSAVSVLTTGGEFGICNIFVHKKMPTQIVAKTSCAVAFIPKDVFAKMLASDSALMYRYVRLCNQKMLYLADRLALMSISGCEKRLAYWLYRNALSDDGGAAGGVPISKDGLAKQLSMSRASLFRAVSALEKKGIIKTTGGKIVVCDPDAEIFDFAKSKGGRS</sequence>
<dbReference type="SUPFAM" id="SSF51206">
    <property type="entry name" value="cAMP-binding domain-like"/>
    <property type="match status" value="1"/>
</dbReference>
<reference evidence="5" key="2">
    <citation type="journal article" date="2021" name="PeerJ">
        <title>Extensive microbial diversity within the chicken gut microbiome revealed by metagenomics and culture.</title>
        <authorList>
            <person name="Gilroy R."/>
            <person name="Ravi A."/>
            <person name="Getino M."/>
            <person name="Pursley I."/>
            <person name="Horton D.L."/>
            <person name="Alikhan N.F."/>
            <person name="Baker D."/>
            <person name="Gharbi K."/>
            <person name="Hall N."/>
            <person name="Watson M."/>
            <person name="Adriaenssens E.M."/>
            <person name="Foster-Nyarko E."/>
            <person name="Jarju S."/>
            <person name="Secka A."/>
            <person name="Antonio M."/>
            <person name="Oren A."/>
            <person name="Chaudhuri R.R."/>
            <person name="La Ragione R."/>
            <person name="Hildebrand F."/>
            <person name="Pallen M.J."/>
        </authorList>
    </citation>
    <scope>NUCLEOTIDE SEQUENCE</scope>
    <source>
        <strain evidence="5">CHK157-1446</strain>
    </source>
</reference>
<dbReference type="InterPro" id="IPR012318">
    <property type="entry name" value="HTH_CRP"/>
</dbReference>
<dbReference type="InterPro" id="IPR014710">
    <property type="entry name" value="RmlC-like_jellyroll"/>
</dbReference>
<evidence type="ECO:0000259" key="4">
    <source>
        <dbReference type="PROSITE" id="PS50042"/>
    </source>
</evidence>
<evidence type="ECO:0000313" key="6">
    <source>
        <dbReference type="Proteomes" id="UP000823982"/>
    </source>
</evidence>
<dbReference type="InterPro" id="IPR050397">
    <property type="entry name" value="Env_Response_Regulators"/>
</dbReference>
<name>A0A9D1JH19_9FIRM</name>
<feature type="domain" description="Cyclic nucleotide-binding" evidence="4">
    <location>
        <begin position="54"/>
        <end position="131"/>
    </location>
</feature>
<evidence type="ECO:0000256" key="1">
    <source>
        <dbReference type="ARBA" id="ARBA00023015"/>
    </source>
</evidence>
<dbReference type="InterPro" id="IPR018490">
    <property type="entry name" value="cNMP-bd_dom_sf"/>
</dbReference>
<dbReference type="Pfam" id="PF00027">
    <property type="entry name" value="cNMP_binding"/>
    <property type="match status" value="1"/>
</dbReference>
<dbReference type="Pfam" id="PF13545">
    <property type="entry name" value="HTH_Crp_2"/>
    <property type="match status" value="1"/>
</dbReference>
<evidence type="ECO:0000256" key="2">
    <source>
        <dbReference type="ARBA" id="ARBA00023125"/>
    </source>
</evidence>
<dbReference type="GO" id="GO:0003677">
    <property type="term" value="F:DNA binding"/>
    <property type="evidence" value="ECO:0007669"/>
    <property type="project" value="UniProtKB-KW"/>
</dbReference>
<dbReference type="PANTHER" id="PTHR24567">
    <property type="entry name" value="CRP FAMILY TRANSCRIPTIONAL REGULATORY PROTEIN"/>
    <property type="match status" value="1"/>
</dbReference>
<dbReference type="GO" id="GO:0005829">
    <property type="term" value="C:cytosol"/>
    <property type="evidence" value="ECO:0007669"/>
    <property type="project" value="TreeGrafter"/>
</dbReference>
<organism evidence="5 6">
    <name type="scientific">Candidatus Faeciplasma gallinarum</name>
    <dbReference type="NCBI Taxonomy" id="2840799"/>
    <lineage>
        <taxon>Bacteria</taxon>
        <taxon>Bacillati</taxon>
        <taxon>Bacillota</taxon>
        <taxon>Clostridia</taxon>
        <taxon>Eubacteriales</taxon>
        <taxon>Oscillospiraceae</taxon>
        <taxon>Oscillospiraceae incertae sedis</taxon>
        <taxon>Candidatus Faeciplasma</taxon>
    </lineage>
</organism>
<gene>
    <name evidence="5" type="ORF">IAD01_00125</name>
</gene>
<reference evidence="5" key="1">
    <citation type="submission" date="2020-10" db="EMBL/GenBank/DDBJ databases">
        <authorList>
            <person name="Gilroy R."/>
        </authorList>
    </citation>
    <scope>NUCLEOTIDE SEQUENCE</scope>
    <source>
        <strain evidence="5">CHK157-1446</strain>
    </source>
</reference>
<evidence type="ECO:0000313" key="5">
    <source>
        <dbReference type="EMBL" id="HIS23803.1"/>
    </source>
</evidence>
<keyword evidence="1" id="KW-0805">Transcription regulation</keyword>
<proteinExistence type="predicted"/>
<protein>
    <submittedName>
        <fullName evidence="5">Crp/Fnr family transcriptional regulator</fullName>
    </submittedName>
</protein>
<accession>A0A9D1JH19</accession>
<dbReference type="PANTHER" id="PTHR24567:SF26">
    <property type="entry name" value="REGULATORY PROTEIN YEIL"/>
    <property type="match status" value="1"/>
</dbReference>